<dbReference type="PROSITE" id="PS51192">
    <property type="entry name" value="HELICASE_ATP_BIND_1"/>
    <property type="match status" value="1"/>
</dbReference>
<dbReference type="EMBL" id="CP046522">
    <property type="protein sequence ID" value="QGU96758.1"/>
    <property type="molecule type" value="Genomic_DNA"/>
</dbReference>
<dbReference type="InterPro" id="IPR001650">
    <property type="entry name" value="Helicase_C-like"/>
</dbReference>
<keyword evidence="1" id="KW-0378">Hydrolase</keyword>
<name>A0A6I6F8N0_9CLOT</name>
<dbReference type="PANTHER" id="PTHR10799">
    <property type="entry name" value="SNF2/RAD54 HELICASE FAMILY"/>
    <property type="match status" value="1"/>
</dbReference>
<keyword evidence="4" id="KW-0067">ATP-binding</keyword>
<sequence length="935" mass="108635">MYNLHALELKVGEKSTYVVKGLKEFIETMLEGEETLYFGKNFTYDPKVHILSDNDKKIMDILIEVYEMNESLKYSGNSSLYNKFIKGKRIFLTDSQIKRVFLHLKDRPIGFKVQYGENITTSIVDNDIPLEYSILQQNEGFILRQNGPMTIPITRDKEYIFYNDKIYRLSEEQKQVFSAFYNSYRDKREKSIFLSVKDKEEIASYVIPSLRKISYEVKVDPLITQDLYEKPLKVSIYLDKEKEGISAKVKCFYGDVEVNPLSGEGGKGNKGILVRDIIGESTPINTLLTLGFQKQKDKLVLKDEEFLIEFITKHIQTLDELGEIYYSEEFKNVRVHNTPTITSNIKLNEENLLEFDFNIEGINKDELRDVFNAIKEKKKYYKLKKGGFMQLQSDELESISNMFEYLNIKESDFEQDRLLLSRYNALYINETADNRNLGIKKHDSFKKLLSDVKGMKDKNFAPSDNINKIMREYQKFGFKWLKTLSKCGFGGILADEMGLGKTLQTIAFIESELKEKEGMPSLIIVPTSLVYNWQDEIERYAPNLKAHIISGDKKERVSRIKEVTNYDVIITSYPLIRRDIDEYRDLNFKYCILDEAQNIKNPNSMNARAVKEIKAEGYFALTGTPIENSLTELWSIFDFIMPGYLMNHNRFQQKYEIPISKNNNKVALEELNYHIKPFILRRLKKDVIKELPPKIEHKILVEMSKEQKKVYAAYLEQSKDEIESEIQENGFKKSKLKILAVLTRLRQICDDPSTFIDNFKGESGKIEALEDLLEESISSGHRILLFSQFTSVLKNIEKRLKEDSVEYMYLDGKTKMEERLSMVKEFNRGKGKVFLISLKAGGTGLNLTGADTVIHFDPWWNPAVEEQATDRVHRIGQENTVEVIKLIARGTIEEKIYNLQQKKKEIINSIMDSEVKEESLISQMSEEEIRNLLIG</sequence>
<keyword evidence="4" id="KW-0547">Nucleotide-binding</keyword>
<dbReference type="SMART" id="SM00490">
    <property type="entry name" value="HELICc"/>
    <property type="match status" value="1"/>
</dbReference>
<dbReference type="FunFam" id="3.40.50.300:FF:000533">
    <property type="entry name" value="Helicase, Snf2 family"/>
    <property type="match status" value="1"/>
</dbReference>
<dbReference type="InterPro" id="IPR014001">
    <property type="entry name" value="Helicase_ATP-bd"/>
</dbReference>
<feature type="domain" description="Helicase ATP-binding" evidence="2">
    <location>
        <begin position="482"/>
        <end position="643"/>
    </location>
</feature>
<dbReference type="InterPro" id="IPR027417">
    <property type="entry name" value="P-loop_NTPase"/>
</dbReference>
<dbReference type="Pfam" id="PF08455">
    <property type="entry name" value="SNF2_assoc"/>
    <property type="match status" value="1"/>
</dbReference>
<evidence type="ECO:0000313" key="5">
    <source>
        <dbReference type="Proteomes" id="UP000422764"/>
    </source>
</evidence>
<proteinExistence type="predicted"/>
<dbReference type="PROSITE" id="PS51194">
    <property type="entry name" value="HELICASE_CTER"/>
    <property type="match status" value="1"/>
</dbReference>
<dbReference type="InterPro" id="IPR049730">
    <property type="entry name" value="SNF2/RAD54-like_C"/>
</dbReference>
<keyword evidence="5" id="KW-1185">Reference proteome</keyword>
<evidence type="ECO:0000313" key="4">
    <source>
        <dbReference type="EMBL" id="QGU96758.1"/>
    </source>
</evidence>
<gene>
    <name evidence="4" type="ORF">GOM49_00975</name>
</gene>
<dbReference type="SUPFAM" id="SSF52540">
    <property type="entry name" value="P-loop containing nucleoside triphosphate hydrolases"/>
    <property type="match status" value="2"/>
</dbReference>
<dbReference type="FunFam" id="3.40.50.10810:FF:000054">
    <property type="entry name" value="Helicase, Snf2 family"/>
    <property type="match status" value="1"/>
</dbReference>
<dbReference type="InterPro" id="IPR013663">
    <property type="entry name" value="Helicase_SWF/SNF/SWI_bac"/>
</dbReference>
<dbReference type="GO" id="GO:0016787">
    <property type="term" value="F:hydrolase activity"/>
    <property type="evidence" value="ECO:0007669"/>
    <property type="project" value="UniProtKB-KW"/>
</dbReference>
<evidence type="ECO:0000256" key="1">
    <source>
        <dbReference type="ARBA" id="ARBA00022801"/>
    </source>
</evidence>
<reference evidence="4 5" key="1">
    <citation type="submission" date="2019-12" db="EMBL/GenBank/DDBJ databases">
        <title>Genome sequenceing of Clostridium bovifaecis.</title>
        <authorList>
            <person name="Yao Y."/>
        </authorList>
    </citation>
    <scope>NUCLEOTIDE SEQUENCE [LARGE SCALE GENOMIC DNA]</scope>
    <source>
        <strain evidence="4 5">BXX</strain>
    </source>
</reference>
<feature type="domain" description="Helicase C-terminal" evidence="3">
    <location>
        <begin position="768"/>
        <end position="928"/>
    </location>
</feature>
<dbReference type="Pfam" id="PF00176">
    <property type="entry name" value="SNF2-rel_dom"/>
    <property type="match status" value="1"/>
</dbReference>
<dbReference type="GO" id="GO:0004386">
    <property type="term" value="F:helicase activity"/>
    <property type="evidence" value="ECO:0007669"/>
    <property type="project" value="UniProtKB-KW"/>
</dbReference>
<evidence type="ECO:0000259" key="2">
    <source>
        <dbReference type="PROSITE" id="PS51192"/>
    </source>
</evidence>
<dbReference type="Pfam" id="PF00271">
    <property type="entry name" value="Helicase_C"/>
    <property type="match status" value="1"/>
</dbReference>
<dbReference type="InterPro" id="IPR000330">
    <property type="entry name" value="SNF2_N"/>
</dbReference>
<dbReference type="Proteomes" id="UP000422764">
    <property type="component" value="Chromosome"/>
</dbReference>
<dbReference type="SMART" id="SM00487">
    <property type="entry name" value="DEXDc"/>
    <property type="match status" value="1"/>
</dbReference>
<protein>
    <submittedName>
        <fullName evidence="4">ATP-dependent helicase</fullName>
    </submittedName>
</protein>
<dbReference type="CDD" id="cd18793">
    <property type="entry name" value="SF2_C_SNF"/>
    <property type="match status" value="1"/>
</dbReference>
<dbReference type="Gene3D" id="3.40.50.300">
    <property type="entry name" value="P-loop containing nucleotide triphosphate hydrolases"/>
    <property type="match status" value="1"/>
</dbReference>
<evidence type="ECO:0000259" key="3">
    <source>
        <dbReference type="PROSITE" id="PS51194"/>
    </source>
</evidence>
<dbReference type="AlphaFoldDB" id="A0A6I6F8N0"/>
<dbReference type="CDD" id="cd18012">
    <property type="entry name" value="DEXQc_arch_SWI2_SNF2"/>
    <property type="match status" value="1"/>
</dbReference>
<keyword evidence="4" id="KW-0347">Helicase</keyword>
<dbReference type="GO" id="GO:0005524">
    <property type="term" value="F:ATP binding"/>
    <property type="evidence" value="ECO:0007669"/>
    <property type="project" value="InterPro"/>
</dbReference>
<accession>A0A6I6F8N0</accession>
<dbReference type="Gene3D" id="3.40.50.10810">
    <property type="entry name" value="Tandem AAA-ATPase domain"/>
    <property type="match status" value="1"/>
</dbReference>
<organism evidence="4 5">
    <name type="scientific">Clostridium bovifaecis</name>
    <dbReference type="NCBI Taxonomy" id="2184719"/>
    <lineage>
        <taxon>Bacteria</taxon>
        <taxon>Bacillati</taxon>
        <taxon>Bacillota</taxon>
        <taxon>Clostridia</taxon>
        <taxon>Eubacteriales</taxon>
        <taxon>Clostridiaceae</taxon>
        <taxon>Clostridium</taxon>
    </lineage>
</organism>
<dbReference type="InterPro" id="IPR038718">
    <property type="entry name" value="SNF2-like_sf"/>
</dbReference>